<feature type="region of interest" description="Disordered" evidence="5">
    <location>
        <begin position="1892"/>
        <end position="1921"/>
    </location>
</feature>
<proteinExistence type="predicted"/>
<gene>
    <name evidence="7" type="ORF">DPF_1709</name>
</gene>
<dbReference type="Gene3D" id="2.60.40.2080">
    <property type="match status" value="2"/>
</dbReference>
<evidence type="ECO:0000259" key="6">
    <source>
        <dbReference type="Pfam" id="PF13472"/>
    </source>
</evidence>
<evidence type="ECO:0000313" key="7">
    <source>
        <dbReference type="EMBL" id="GAU08990.1"/>
    </source>
</evidence>
<dbReference type="Pfam" id="PF18884">
    <property type="entry name" value="TSP3_bac"/>
    <property type="match status" value="6"/>
</dbReference>
<evidence type="ECO:0000313" key="8">
    <source>
        <dbReference type="Proteomes" id="UP000095200"/>
    </source>
</evidence>
<dbReference type="InterPro" id="IPR018247">
    <property type="entry name" value="EF_Hand_1_Ca_BS"/>
</dbReference>
<evidence type="ECO:0000256" key="2">
    <source>
        <dbReference type="ARBA" id="ARBA00022525"/>
    </source>
</evidence>
<feature type="region of interest" description="Disordered" evidence="5">
    <location>
        <begin position="478"/>
        <end position="510"/>
    </location>
</feature>
<feature type="compositionally biased region" description="Acidic residues" evidence="5">
    <location>
        <begin position="1558"/>
        <end position="1568"/>
    </location>
</feature>
<evidence type="ECO:0000256" key="4">
    <source>
        <dbReference type="ARBA" id="ARBA00022837"/>
    </source>
</evidence>
<dbReference type="CDD" id="cd01833">
    <property type="entry name" value="XynB_like"/>
    <property type="match status" value="1"/>
</dbReference>
<dbReference type="PROSITE" id="PS00018">
    <property type="entry name" value="EF_HAND_1"/>
    <property type="match status" value="3"/>
</dbReference>
<feature type="compositionally biased region" description="Basic and acidic residues" evidence="5">
    <location>
        <begin position="478"/>
        <end position="490"/>
    </location>
</feature>
<dbReference type="PANTHER" id="PTHR37467">
    <property type="entry name" value="EXPORTED CALCIUM-BINDING GLYCOPROTEIN-RELATED"/>
    <property type="match status" value="1"/>
</dbReference>
<evidence type="ECO:0000256" key="3">
    <source>
        <dbReference type="ARBA" id="ARBA00022729"/>
    </source>
</evidence>
<keyword evidence="8" id="KW-1185">Reference proteome</keyword>
<keyword evidence="4" id="KW-0106">Calcium</keyword>
<comment type="subcellular location">
    <subcellularLocation>
        <location evidence="1">Secreted</location>
    </subcellularLocation>
</comment>
<feature type="compositionally biased region" description="Polar residues" evidence="5">
    <location>
        <begin position="1198"/>
        <end position="1207"/>
    </location>
</feature>
<reference evidence="8" key="1">
    <citation type="submission" date="2016-06" db="EMBL/GenBank/DDBJ databases">
        <title>Draft genome sequence of Desulfoplanes formicivorans strain Pf12B.</title>
        <authorList>
            <person name="Watanabe M."/>
            <person name="Kojima H."/>
            <person name="Fukui M."/>
        </authorList>
    </citation>
    <scope>NUCLEOTIDE SEQUENCE [LARGE SCALE GENOMIC DNA]</scope>
    <source>
        <strain evidence="8">Pf12B</strain>
    </source>
</reference>
<dbReference type="EMBL" id="BDFE01000016">
    <property type="protein sequence ID" value="GAU08990.1"/>
    <property type="molecule type" value="Genomic_DNA"/>
</dbReference>
<feature type="region of interest" description="Disordered" evidence="5">
    <location>
        <begin position="1532"/>
        <end position="1568"/>
    </location>
</feature>
<dbReference type="STRING" id="1592317.DPF_1709"/>
<comment type="caution">
    <text evidence="7">The sequence shown here is derived from an EMBL/GenBank/DDBJ whole genome shotgun (WGS) entry which is preliminary data.</text>
</comment>
<feature type="region of interest" description="Disordered" evidence="5">
    <location>
        <begin position="1190"/>
        <end position="1212"/>
    </location>
</feature>
<accession>A0A194AID1</accession>
<keyword evidence="3" id="KW-0732">Signal</keyword>
<dbReference type="PANTHER" id="PTHR37467:SF1">
    <property type="entry name" value="EXPORTED CALCIUM-BINDING GLYCOPROTEIN"/>
    <property type="match status" value="1"/>
</dbReference>
<feature type="compositionally biased region" description="Basic and acidic residues" evidence="5">
    <location>
        <begin position="1540"/>
        <end position="1550"/>
    </location>
</feature>
<protein>
    <recommendedName>
        <fullName evidence="6">SGNH hydrolase-type esterase domain-containing protein</fullName>
    </recommendedName>
</protein>
<dbReference type="InterPro" id="IPR053180">
    <property type="entry name" value="Ca-binding_acidic-repeat"/>
</dbReference>
<dbReference type="GO" id="GO:0005509">
    <property type="term" value="F:calcium ion binding"/>
    <property type="evidence" value="ECO:0007669"/>
    <property type="project" value="InterPro"/>
</dbReference>
<dbReference type="InterPro" id="IPR059100">
    <property type="entry name" value="TSP3_bac"/>
</dbReference>
<dbReference type="InterPro" id="IPR037221">
    <property type="entry name" value="H-type_lectin_dom_sf"/>
</dbReference>
<evidence type="ECO:0000256" key="1">
    <source>
        <dbReference type="ARBA" id="ARBA00004613"/>
    </source>
</evidence>
<feature type="compositionally biased region" description="Acidic residues" evidence="5">
    <location>
        <begin position="501"/>
        <end position="510"/>
    </location>
</feature>
<dbReference type="SUPFAM" id="SSF52266">
    <property type="entry name" value="SGNH hydrolase"/>
    <property type="match status" value="1"/>
</dbReference>
<feature type="domain" description="SGNH hydrolase-type esterase" evidence="6">
    <location>
        <begin position="3"/>
        <end position="192"/>
    </location>
</feature>
<feature type="region of interest" description="Disordered" evidence="5">
    <location>
        <begin position="1939"/>
        <end position="1975"/>
    </location>
</feature>
<dbReference type="InterPro" id="IPR013830">
    <property type="entry name" value="SGNH_hydro"/>
</dbReference>
<name>A0A194AID1_9BACT</name>
<dbReference type="Gene3D" id="3.40.50.1110">
    <property type="entry name" value="SGNH hydrolase"/>
    <property type="match status" value="1"/>
</dbReference>
<dbReference type="InterPro" id="IPR036514">
    <property type="entry name" value="SGNH_hydro_sf"/>
</dbReference>
<dbReference type="InterPro" id="IPR028974">
    <property type="entry name" value="TSP_type-3_rpt"/>
</dbReference>
<dbReference type="Proteomes" id="UP000095200">
    <property type="component" value="Unassembled WGS sequence"/>
</dbReference>
<feature type="compositionally biased region" description="Acidic residues" evidence="5">
    <location>
        <begin position="1948"/>
        <end position="1958"/>
    </location>
</feature>
<evidence type="ECO:0000256" key="5">
    <source>
        <dbReference type="SAM" id="MobiDB-lite"/>
    </source>
</evidence>
<sequence length="2241" mass="246613">MPLGDSITRGYGESDSDGMFYNGYRRPLYEALRQEGYDIDFVGLQQDGRFEDPDHESYGGRTADELADNIYDWLQSNPADIVLLHVGTNDITAHQSPEDIVSEVENILDEIERYHSQVMVLVAQIINLVDEDGAEPYRTYTSQFNDLLAEMIQSRIDAGSNLALVNMEHVLNYDAEYPYFYDMRHPSEAGYQKIADTWYWPLKDVLDQSNLPPLEAGEFAADYEWKRLHFERTYVDPVVVVSPMGTSDADPAVVRIRNVNATGCEIRVQAWDYLADDHGPEQVGYMVMEKGTYSLHDGTMISAGYVDTDQCVDFDEVLFAYTFAVTPVVMASVSSTHDGQGVSLRIEDVHNWGFTCKMQEQEGHDQVHDVERIAYIAWEPSNGTLHDISYEVRRVDAAITHIPSSLNFVTPFDGTPVLVGTLQSFAGSDPCTLRWDQRSASAISLYAQEERSLDAEVSHKAEDLGYIALFSKKSGVDADRDGISDSDERNVYGTDPSRMDTDDDGMDDGDEVAYWGDLWNEDNDHDGLIQLLDPDSDNDGDTDGYEINNGYDPLDPASVSQGTVLPVFEAGRITVTGEWQRVDFKQEFNDPVLVAGPLSLAEDEPATLRIRNVESTGFEIMVQEWGYQDNLHAAETVSYLVMERGKYTLDGGVRICADRFVTLASGARQQIDYNQVFSKVPVVFTTINSVNESEAVVGRIADITAYGFEYGLQEEEQSDQTHAQETISYIAWEMSSGIVGNTAFEVGRTDTVITDALSSVPFATTFAAQPGCVAHMQTMLGTDPCNVRAASITTTGMEVLIDEEQSANEETDHPGKESVGYFAFSTDPQDVDSDGDGISNVQEVIYGTNPEYPDSDNDGLLDGEELEYWGTLWDQDADDDGIINLLDPDSDGDGDLDGYEIENGYDPGDANSSSPNQLDLIVAMGEVQLGTTWQRVEFGRTFVQPVVIAGPLSFAENDPGVVRIRNVNATGCEMAIREWAYEDGAHALEDVGFFVMEQGKYTLADGTRVCGGMIDTYGSGLLRFAFNQQFNSVPVVFSSIITENDATPAVGRVGSVTKTGFDYLIQEEEAEDQDHAGERVAYIAWEEFSGTVDGTAFSVLKHPLEVTHSFQVMTFDQSFTLPPVFLATMQTFNGDNPATLRYRNKTSGTVEIKVEEEQSLDTEMDHVGEQVGYMVLPRYMVDEDVDHDGLRNDDETSIYGTNATNPDTDGDGIVDGEERDFWGDAWNLDPDDDGLVNLVDPDSDGDGFLDGYEKLYGYDPQDADSFPPDEGAIVFAFGETTVDSTWKRVTFPKTFRDPVVVAGPMSLQDEAPATVSIRQVNGTGFDVRIKEWMYEDDVHGSETLTYMVMEHGDYVLDDGTRVSAGYEDIQGGESFWVGFGNSCSVVPVVMASVVTEREANPVVGRISGITPQGFTYLLQEEEQSTRIHGAETVAYIAWEPFSGIVGNMAVNVARTGKIMDHGLREATFTRTFAGIPAVVADMQTMQGVNPCNLRYGTKDTGTITLMVKEEQSLDDEMEHVVREEVGFIACSDNPDDVDLDRDGLDNDRETNVLGTRPDDDDTDEDGLPDGEELAYWGDRWDDDIDEDGVINLLDPDADNDGDHDGYELLMGTDPADPLSVSPSSTDVLFEVGEITVGDDWTHVEFTAGFTDPVFVAGPLGSANQAPALVRVRNLNATGCDVRIQTWDYQTQEHGVEQLGYVVMESGKYELADGTRLCAENIDVHDGPGQFFVFNQVFQEVPQVFASIVSHNDAAAVVGRIEQVSQEGFTYLLQEEEAGDQQHASETVSYIAWESFAGMLNGFRFDVGLSDVLLTHEMQECSLGDGFVSPPVLLANMQGIVGPNTANVRHDSKGAASVGLAVVEEQSLDEELDHYGERIAYLACTHASLQVDQDDDGLSNTQETEVYGTDPQDPDSDNDHLNDADELAYWDDAWNEDEDGDGLINLLDPDADNDGDLDGLEIRDGYDPADDNSTEPSMTSMVFETGVLDMDGSWIHVDFKRTYTSPVVVVGPLGHDDPEPATIRVRNVTSTGCDMGIRKWAYQSADHGRESVSYMVMEQGTYVLQDGTMVQAGMAEVSQSSDVGTEVWFPQMSTQAPVVMAALNTDNDSAPCVIRLSGISQQGFTCTLQEEEAADQIHGNESVGYIAWEPSSGVVNRKQFLVGRTGTVVTSSGYGLSWSHAFASSPDFLAIMQSFNGDNPSNVRRDQLTGTRAAIHIDEETSLDSEVVHYNEDVGYMIFGDD</sequence>
<organism evidence="7 8">
    <name type="scientific">Desulfoplanes formicivorans</name>
    <dbReference type="NCBI Taxonomy" id="1592317"/>
    <lineage>
        <taxon>Bacteria</taxon>
        <taxon>Pseudomonadati</taxon>
        <taxon>Thermodesulfobacteriota</taxon>
        <taxon>Desulfovibrionia</taxon>
        <taxon>Desulfovibrionales</taxon>
        <taxon>Desulfoplanaceae</taxon>
        <taxon>Desulfoplanes</taxon>
    </lineage>
</organism>
<dbReference type="Pfam" id="PF13472">
    <property type="entry name" value="Lipase_GDSL_2"/>
    <property type="match status" value="1"/>
</dbReference>
<keyword evidence="2" id="KW-0964">Secreted</keyword>
<dbReference type="SUPFAM" id="SSF103647">
    <property type="entry name" value="TSP type-3 repeat"/>
    <property type="match status" value="1"/>
</dbReference>
<dbReference type="GO" id="GO:0016788">
    <property type="term" value="F:hydrolase activity, acting on ester bonds"/>
    <property type="evidence" value="ECO:0007669"/>
    <property type="project" value="UniProtKB-ARBA"/>
</dbReference>